<proteinExistence type="predicted"/>
<feature type="compositionally biased region" description="Low complexity" evidence="3">
    <location>
        <begin position="114"/>
        <end position="126"/>
    </location>
</feature>
<evidence type="ECO:0000256" key="1">
    <source>
        <dbReference type="ARBA" id="ARBA00023117"/>
    </source>
</evidence>
<evidence type="ECO:0000313" key="5">
    <source>
        <dbReference type="EMBL" id="THU46977.1"/>
    </source>
</evidence>
<feature type="compositionally biased region" description="Low complexity" evidence="3">
    <location>
        <begin position="358"/>
        <end position="371"/>
    </location>
</feature>
<dbReference type="InterPro" id="IPR051831">
    <property type="entry name" value="Bromodomain_contain_prot"/>
</dbReference>
<dbReference type="InterPro" id="IPR036427">
    <property type="entry name" value="Bromodomain-like_sf"/>
</dbReference>
<dbReference type="SMART" id="SM00297">
    <property type="entry name" value="BROMO"/>
    <property type="match status" value="1"/>
</dbReference>
<dbReference type="InterPro" id="IPR001487">
    <property type="entry name" value="Bromodomain"/>
</dbReference>
<feature type="domain" description="Bromo" evidence="4">
    <location>
        <begin position="211"/>
        <end position="281"/>
    </location>
</feature>
<name>A0A4S8IFG0_MUSBA</name>
<dbReference type="PROSITE" id="PS00633">
    <property type="entry name" value="BROMODOMAIN_1"/>
    <property type="match status" value="1"/>
</dbReference>
<feature type="compositionally biased region" description="Acidic residues" evidence="3">
    <location>
        <begin position="53"/>
        <end position="69"/>
    </location>
</feature>
<dbReference type="Gene3D" id="1.20.920.10">
    <property type="entry name" value="Bromodomain-like"/>
    <property type="match status" value="1"/>
</dbReference>
<dbReference type="PROSITE" id="PS50014">
    <property type="entry name" value="BROMODOMAIN_2"/>
    <property type="match status" value="1"/>
</dbReference>
<dbReference type="CDD" id="cd04369">
    <property type="entry name" value="Bromodomain"/>
    <property type="match status" value="1"/>
</dbReference>
<feature type="compositionally biased region" description="Basic and acidic residues" evidence="3">
    <location>
        <begin position="384"/>
        <end position="394"/>
    </location>
</feature>
<evidence type="ECO:0000259" key="4">
    <source>
        <dbReference type="PROSITE" id="PS50014"/>
    </source>
</evidence>
<dbReference type="PRINTS" id="PR00503">
    <property type="entry name" value="BROMODOMAIN"/>
</dbReference>
<feature type="compositionally biased region" description="Low complexity" evidence="3">
    <location>
        <begin position="578"/>
        <end position="592"/>
    </location>
</feature>
<feature type="region of interest" description="Disordered" evidence="3">
    <location>
        <begin position="876"/>
        <end position="929"/>
    </location>
</feature>
<reference evidence="5 6" key="1">
    <citation type="journal article" date="2019" name="Nat. Plants">
        <title>Genome sequencing of Musa balbisiana reveals subgenome evolution and function divergence in polyploid bananas.</title>
        <authorList>
            <person name="Yao X."/>
        </authorList>
    </citation>
    <scope>NUCLEOTIDE SEQUENCE [LARGE SCALE GENOMIC DNA]</scope>
    <source>
        <strain evidence="6">cv. DH-PKW</strain>
        <tissue evidence="5">Leaves</tissue>
    </source>
</reference>
<feature type="region of interest" description="Disordered" evidence="3">
    <location>
        <begin position="342"/>
        <end position="404"/>
    </location>
</feature>
<dbReference type="PANTHER" id="PTHR22881">
    <property type="entry name" value="BROMODOMAIN CONTAINING PROTEIN"/>
    <property type="match status" value="1"/>
</dbReference>
<dbReference type="SUPFAM" id="SSF47370">
    <property type="entry name" value="Bromodomain"/>
    <property type="match status" value="1"/>
</dbReference>
<dbReference type="STRING" id="52838.A0A4S8IFG0"/>
<dbReference type="Pfam" id="PF00439">
    <property type="entry name" value="Bromodomain"/>
    <property type="match status" value="1"/>
</dbReference>
<accession>A0A4S8IFG0</accession>
<feature type="compositionally biased region" description="Basic and acidic residues" evidence="3">
    <location>
        <begin position="153"/>
        <end position="171"/>
    </location>
</feature>
<keyword evidence="1 2" id="KW-0103">Bromodomain</keyword>
<dbReference type="PANTHER" id="PTHR22881:SF42">
    <property type="entry name" value="DNA-BINDING BROMODOMAIN-CONTAINING PROTEIN"/>
    <property type="match status" value="1"/>
</dbReference>
<dbReference type="InterPro" id="IPR018359">
    <property type="entry name" value="Bromodomain_CS"/>
</dbReference>
<feature type="compositionally biased region" description="Acidic residues" evidence="3">
    <location>
        <begin position="127"/>
        <end position="141"/>
    </location>
</feature>
<gene>
    <name evidence="5" type="ORF">C4D60_Mb09t10650</name>
</gene>
<dbReference type="AlphaFoldDB" id="A0A4S8IFG0"/>
<feature type="region of interest" description="Disordered" evidence="3">
    <location>
        <begin position="1"/>
        <end position="171"/>
    </location>
</feature>
<comment type="caution">
    <text evidence="5">The sequence shown here is derived from an EMBL/GenBank/DDBJ whole genome shotgun (WGS) entry which is preliminary data.</text>
</comment>
<feature type="region of interest" description="Disordered" evidence="3">
    <location>
        <begin position="518"/>
        <end position="595"/>
    </location>
</feature>
<sequence length="929" mass="101621">MMAAAAPKKRGRPRKKQESGRLLQSPPSSPRLASAPRRTLRPRRRRPLLDGFADFDDYLDEDEEEEVEEQEGRGKRRKLKVILRLPPPGPIAAIREEEEEDEEKPRRPAPVGRASSSSSSASSSSYVDDDDDDAEGDEKVEEEPIKPLKKRRFEGCDDGFRSGGSGHRETGKKNLLQRLKGSVSGVSAGSHAVETPLPEKKLLEAVLHKIQKKDIYGVFAEPVDPEELPDYYDVIEHPMDFGTVKTKLATNAYRSFEQLEDDVFLICTNAMQYNAPDTIYFRQARTMQDIGRKEFQKLRTEGKCIETVSKCEEKIIPDSTEKKPLQKCLPKVVQESFVSDISSATTHPSGGDPCTGLSTAEASGAEPASASNGLADGSCSLGESKSEKVDDLRVKGSPSKLGMKSLDVDENRRATYNVCDQQPATESGTVYDVLEGKQRQLVPVGLDAEYSYARSLARFAGDLGPIAWRIASQRIESALPSGVKFGSGWVGEYEPLPTTILFLENDNQLQQCQLDSNTSLQTNMPSRDKGTAAGRNASDNDHSKEVNFGIQSQVGTRSYSSRRSDPVKEGNNLHGITKVKQQSSSVTSETQQRGNAVMLRQQKEQVTFDLAKASGTFEQVHEHQLSCSNSRLVSPALQRPEINTGVASFKSPGNISLGRKPMQHEPLKQTEAMVPCSTTDGRVNVDQFSHGKVVENYSTNSLDNTMGFVSRSQKGIVGNDCRIFGSHEHGLGDPSRLMGLPIKMFNQSNITNSSVVSSKLLPSTVPPTSTESSITADAAAARSWMSVGNSLQSRLSVDPVNVRDNPNGSASTYFIGSSWTTPTLSPGNSDNSRTTSMPQALRQPIQVVGLEPQVHNKGLVFFPQLIATDMPRFQGQAPRQGLLPQTENKHTRNACPPDLNISFQPPGSPVRHSSGILKDSQQPDLALQL</sequence>
<organism evidence="5 6">
    <name type="scientific">Musa balbisiana</name>
    <name type="common">Banana</name>
    <dbReference type="NCBI Taxonomy" id="52838"/>
    <lineage>
        <taxon>Eukaryota</taxon>
        <taxon>Viridiplantae</taxon>
        <taxon>Streptophyta</taxon>
        <taxon>Embryophyta</taxon>
        <taxon>Tracheophyta</taxon>
        <taxon>Spermatophyta</taxon>
        <taxon>Magnoliopsida</taxon>
        <taxon>Liliopsida</taxon>
        <taxon>Zingiberales</taxon>
        <taxon>Musaceae</taxon>
        <taxon>Musa</taxon>
    </lineage>
</organism>
<protein>
    <recommendedName>
        <fullName evidence="4">Bromo domain-containing protein</fullName>
    </recommendedName>
</protein>
<evidence type="ECO:0000256" key="2">
    <source>
        <dbReference type="PROSITE-ProRule" id="PRU00035"/>
    </source>
</evidence>
<dbReference type="EMBL" id="PYDT01000010">
    <property type="protein sequence ID" value="THU46977.1"/>
    <property type="molecule type" value="Genomic_DNA"/>
</dbReference>
<evidence type="ECO:0000313" key="6">
    <source>
        <dbReference type="Proteomes" id="UP000317650"/>
    </source>
</evidence>
<feature type="compositionally biased region" description="Low complexity" evidence="3">
    <location>
        <begin position="21"/>
        <end position="37"/>
    </location>
</feature>
<keyword evidence="6" id="KW-1185">Reference proteome</keyword>
<feature type="compositionally biased region" description="Polar residues" evidence="3">
    <location>
        <begin position="549"/>
        <end position="561"/>
    </location>
</feature>
<evidence type="ECO:0000256" key="3">
    <source>
        <dbReference type="SAM" id="MobiDB-lite"/>
    </source>
</evidence>
<dbReference type="Proteomes" id="UP000317650">
    <property type="component" value="Chromosome 9"/>
</dbReference>